<proteinExistence type="predicted"/>
<dbReference type="PANTHER" id="PTHR46060">
    <property type="entry name" value="MARINER MOS1 TRANSPOSASE-LIKE PROTEIN"/>
    <property type="match status" value="1"/>
</dbReference>
<dbReference type="GO" id="GO:0003676">
    <property type="term" value="F:nucleic acid binding"/>
    <property type="evidence" value="ECO:0007669"/>
    <property type="project" value="InterPro"/>
</dbReference>
<evidence type="ECO:0008006" key="3">
    <source>
        <dbReference type="Google" id="ProtNLM"/>
    </source>
</evidence>
<evidence type="ECO:0000313" key="1">
    <source>
        <dbReference type="EMBL" id="KAF2880172.1"/>
    </source>
</evidence>
<reference evidence="1" key="1">
    <citation type="submission" date="2019-08" db="EMBL/GenBank/DDBJ databases">
        <title>The genome of the North American firefly Photinus pyralis.</title>
        <authorList>
            <consortium name="Photinus pyralis genome working group"/>
            <person name="Fallon T.R."/>
            <person name="Sander Lower S.E."/>
            <person name="Weng J.-K."/>
        </authorList>
    </citation>
    <scope>NUCLEOTIDE SEQUENCE</scope>
    <source>
        <strain evidence="1">TRF0915ILg1</strain>
        <tissue evidence="1">Whole body</tissue>
    </source>
</reference>
<organism evidence="1 2">
    <name type="scientific">Ignelater luminosus</name>
    <name type="common">Cucubano</name>
    <name type="synonym">Pyrophorus luminosus</name>
    <dbReference type="NCBI Taxonomy" id="2038154"/>
    <lineage>
        <taxon>Eukaryota</taxon>
        <taxon>Metazoa</taxon>
        <taxon>Ecdysozoa</taxon>
        <taxon>Arthropoda</taxon>
        <taxon>Hexapoda</taxon>
        <taxon>Insecta</taxon>
        <taxon>Pterygota</taxon>
        <taxon>Neoptera</taxon>
        <taxon>Endopterygota</taxon>
        <taxon>Coleoptera</taxon>
        <taxon>Polyphaga</taxon>
        <taxon>Elateriformia</taxon>
        <taxon>Elateroidea</taxon>
        <taxon>Elateridae</taxon>
        <taxon>Agrypninae</taxon>
        <taxon>Pyrophorini</taxon>
        <taxon>Ignelater</taxon>
    </lineage>
</organism>
<dbReference type="Gene3D" id="3.30.420.10">
    <property type="entry name" value="Ribonuclease H-like superfamily/Ribonuclease H"/>
    <property type="match status" value="1"/>
</dbReference>
<comment type="caution">
    <text evidence="1">The sequence shown here is derived from an EMBL/GenBank/DDBJ whole genome shotgun (WGS) entry which is preliminary data.</text>
</comment>
<evidence type="ECO:0000313" key="2">
    <source>
        <dbReference type="Proteomes" id="UP000801492"/>
    </source>
</evidence>
<dbReference type="InterPro" id="IPR036397">
    <property type="entry name" value="RNaseH_sf"/>
</dbReference>
<name>A0A8K0C7B4_IGNLU</name>
<protein>
    <recommendedName>
        <fullName evidence="3">Transposase</fullName>
    </recommendedName>
</protein>
<dbReference type="InterPro" id="IPR052709">
    <property type="entry name" value="Transposase-MT_Hybrid"/>
</dbReference>
<dbReference type="Proteomes" id="UP000801492">
    <property type="component" value="Unassembled WGS sequence"/>
</dbReference>
<dbReference type="EMBL" id="VTPC01091012">
    <property type="protein sequence ID" value="KAF2880172.1"/>
    <property type="molecule type" value="Genomic_DNA"/>
</dbReference>
<accession>A0A8K0C7B4</accession>
<dbReference type="OrthoDB" id="10065579at2759"/>
<gene>
    <name evidence="1" type="ORF">ILUMI_25973</name>
</gene>
<sequence>MDTWYLHHDNAPAHRAKTCTDYLTNTKLKLLEHPPYSPDLAHCDFADFPRVKMKLKGKRFSSDEDLLRAWGNECASLPDETWQSWFKDWFRRMEKCIECGGNYFERIQ</sequence>
<dbReference type="PANTHER" id="PTHR46060:SF3">
    <property type="entry name" value="PROTEIN GVQW3"/>
    <property type="match status" value="1"/>
</dbReference>
<keyword evidence="2" id="KW-1185">Reference proteome</keyword>
<dbReference type="AlphaFoldDB" id="A0A8K0C7B4"/>